<keyword evidence="2" id="KW-1185">Reference proteome</keyword>
<feature type="compositionally biased region" description="Basic residues" evidence="1">
    <location>
        <begin position="517"/>
        <end position="530"/>
    </location>
</feature>
<gene>
    <name evidence="3" type="primary">LOC108993667</name>
</gene>
<dbReference type="Proteomes" id="UP000235220">
    <property type="component" value="Chromosome 9"/>
</dbReference>
<feature type="compositionally biased region" description="Basic residues" evidence="1">
    <location>
        <begin position="429"/>
        <end position="440"/>
    </location>
</feature>
<name>A0A2I4EXS6_JUGRE</name>
<dbReference type="KEGG" id="jre:108993667"/>
<feature type="compositionally biased region" description="Basic and acidic residues" evidence="1">
    <location>
        <begin position="192"/>
        <end position="204"/>
    </location>
</feature>
<evidence type="ECO:0000313" key="3">
    <source>
        <dbReference type="RefSeq" id="XP_018824199.1"/>
    </source>
</evidence>
<sequence length="530" mass="59298">MAGYEPPSFSLGLDLGIDSELQVSFEEFPVQIPASDPVTNGPTNGDEAFLPEVMDSDPETVPEPPRILKRLRRGPPTTKTPSFRLLRESQQSCGAVDDEIEEFSSQDEGFLRDAYPPSQHQSMCSCSKIPLHGCGVLTTESSSQMKARKRKQVSDTPASMSLETSRNASMFPKLTISPLRRFQLLDSDSDDPSGHDNLSREVHKTGPCSTEQQSNPHSPAILSEQKLKVSGSMSQNEDLWKDFCPKKNVCIPTPALDEVFEEYFQSLKDKNLNWKPRSNVCTSNKEARQEHTSSSQNDEQVWNSEDPLPPVHRYFFHDDPRIQKLVRSRLPNFSPLGIIKNRGHQQPNASVIDYMRQFNHEETSKQLATQKTSFEKSSRSGRNKSDVSNKEELLASGGWMDPKVISTFGKGEISKQKATRKINVENRSTKGRNKSKRSKKSNNGEGLNTPGSWVDRKSSISTPNDAGKRPVHANGQSAGHWYTTPEGRRVYVTSGGQELTGRSAYRHYRKESGAGLRKSKKKTSAKKRND</sequence>
<feature type="region of interest" description="Disordered" evidence="1">
    <location>
        <begin position="140"/>
        <end position="166"/>
    </location>
</feature>
<evidence type="ECO:0000256" key="1">
    <source>
        <dbReference type="SAM" id="MobiDB-lite"/>
    </source>
</evidence>
<feature type="compositionally biased region" description="Basic and acidic residues" evidence="1">
    <location>
        <begin position="373"/>
        <end position="393"/>
    </location>
</feature>
<dbReference type="GeneID" id="108993667"/>
<feature type="region of interest" description="Disordered" evidence="1">
    <location>
        <begin position="362"/>
        <end position="394"/>
    </location>
</feature>
<dbReference type="OrthoDB" id="1671977at2759"/>
<feature type="region of interest" description="Disordered" evidence="1">
    <location>
        <begin position="410"/>
        <end position="530"/>
    </location>
</feature>
<feature type="compositionally biased region" description="Polar residues" evidence="1">
    <location>
        <begin position="292"/>
        <end position="303"/>
    </location>
</feature>
<dbReference type="RefSeq" id="XP_018824199.1">
    <property type="nucleotide sequence ID" value="XM_018968654.2"/>
</dbReference>
<feature type="region of interest" description="Disordered" evidence="1">
    <location>
        <begin position="283"/>
        <end position="304"/>
    </location>
</feature>
<dbReference type="FunCoup" id="A0A2I4EXS6">
    <property type="interactions" value="2275"/>
</dbReference>
<feature type="region of interest" description="Disordered" evidence="1">
    <location>
        <begin position="185"/>
        <end position="221"/>
    </location>
</feature>
<organism evidence="2 3">
    <name type="scientific">Juglans regia</name>
    <name type="common">English walnut</name>
    <dbReference type="NCBI Taxonomy" id="51240"/>
    <lineage>
        <taxon>Eukaryota</taxon>
        <taxon>Viridiplantae</taxon>
        <taxon>Streptophyta</taxon>
        <taxon>Embryophyta</taxon>
        <taxon>Tracheophyta</taxon>
        <taxon>Spermatophyta</taxon>
        <taxon>Magnoliopsida</taxon>
        <taxon>eudicotyledons</taxon>
        <taxon>Gunneridae</taxon>
        <taxon>Pentapetalae</taxon>
        <taxon>rosids</taxon>
        <taxon>fabids</taxon>
        <taxon>Fagales</taxon>
        <taxon>Juglandaceae</taxon>
        <taxon>Juglans</taxon>
    </lineage>
</organism>
<dbReference type="AlphaFoldDB" id="A0A2I4EXS6"/>
<dbReference type="PANTHER" id="PTHR38371">
    <property type="entry name" value="RHO GTPASE-ACTIVATING PROTEIN"/>
    <property type="match status" value="1"/>
</dbReference>
<accession>A0A2I4EXS6</accession>
<evidence type="ECO:0000313" key="2">
    <source>
        <dbReference type="Proteomes" id="UP000235220"/>
    </source>
</evidence>
<dbReference type="STRING" id="51240.A0A2I4EXS6"/>
<proteinExistence type="predicted"/>
<feature type="compositionally biased region" description="Polar residues" evidence="1">
    <location>
        <begin position="154"/>
        <end position="166"/>
    </location>
</feature>
<feature type="compositionally biased region" description="Polar residues" evidence="1">
    <location>
        <begin position="207"/>
        <end position="217"/>
    </location>
</feature>
<protein>
    <submittedName>
        <fullName evidence="3">Uncharacterized protein LOC108993667</fullName>
    </submittedName>
</protein>
<feature type="region of interest" description="Disordered" evidence="1">
    <location>
        <begin position="32"/>
        <end position="91"/>
    </location>
</feature>
<dbReference type="Gramene" id="Jr09_15280_p1">
    <property type="protein sequence ID" value="cds.Jr09_15280_p1"/>
    <property type="gene ID" value="Jr09_15280"/>
</dbReference>
<dbReference type="PANTHER" id="PTHR38371:SF1">
    <property type="entry name" value="RHO GTPASE-ACTIVATING PROTEIN"/>
    <property type="match status" value="1"/>
</dbReference>
<reference evidence="3" key="1">
    <citation type="submission" date="2025-08" db="UniProtKB">
        <authorList>
            <consortium name="RefSeq"/>
        </authorList>
    </citation>
    <scope>IDENTIFICATION</scope>
    <source>
        <tissue evidence="3">Leaves</tissue>
    </source>
</reference>